<evidence type="ECO:0000313" key="1">
    <source>
        <dbReference type="EMBL" id="KAJ7732919.1"/>
    </source>
</evidence>
<protein>
    <submittedName>
        <fullName evidence="1">Uncharacterized protein</fullName>
    </submittedName>
</protein>
<proteinExistence type="predicted"/>
<dbReference type="Proteomes" id="UP001215280">
    <property type="component" value="Unassembled WGS sequence"/>
</dbReference>
<keyword evidence="2" id="KW-1185">Reference proteome</keyword>
<dbReference type="EMBL" id="JARJLG010000171">
    <property type="protein sequence ID" value="KAJ7732919.1"/>
    <property type="molecule type" value="Genomic_DNA"/>
</dbReference>
<gene>
    <name evidence="1" type="ORF">DFH07DRAFT_141704</name>
</gene>
<accession>A0AAD7I1D1</accession>
<sequence length="204" mass="22817">MPAPVTEFILSASSAVEDLVYLNFEQHNPSLLDILGTSSLKRLSCGLSTDIFESVAHIDFSRPLFSHITHLELFDEMHVVDVDIWSNLALVPCLTHLRLWSPSLALILSRTCNSLRVLMVIRQPFEEASETELRELAQDPRFVQMTCPEFVKDWQMGALTGVDYWSQGISSRSGSRAKSIVFSILLKKARVPTTHTVSATTGKI</sequence>
<name>A0AAD7I1D1_9AGAR</name>
<organism evidence="1 2">
    <name type="scientific">Mycena maculata</name>
    <dbReference type="NCBI Taxonomy" id="230809"/>
    <lineage>
        <taxon>Eukaryota</taxon>
        <taxon>Fungi</taxon>
        <taxon>Dikarya</taxon>
        <taxon>Basidiomycota</taxon>
        <taxon>Agaricomycotina</taxon>
        <taxon>Agaricomycetes</taxon>
        <taxon>Agaricomycetidae</taxon>
        <taxon>Agaricales</taxon>
        <taxon>Marasmiineae</taxon>
        <taxon>Mycenaceae</taxon>
        <taxon>Mycena</taxon>
    </lineage>
</organism>
<comment type="caution">
    <text evidence="1">The sequence shown here is derived from an EMBL/GenBank/DDBJ whole genome shotgun (WGS) entry which is preliminary data.</text>
</comment>
<reference evidence="1" key="1">
    <citation type="submission" date="2023-03" db="EMBL/GenBank/DDBJ databases">
        <title>Massive genome expansion in bonnet fungi (Mycena s.s.) driven by repeated elements and novel gene families across ecological guilds.</title>
        <authorList>
            <consortium name="Lawrence Berkeley National Laboratory"/>
            <person name="Harder C.B."/>
            <person name="Miyauchi S."/>
            <person name="Viragh M."/>
            <person name="Kuo A."/>
            <person name="Thoen E."/>
            <person name="Andreopoulos B."/>
            <person name="Lu D."/>
            <person name="Skrede I."/>
            <person name="Drula E."/>
            <person name="Henrissat B."/>
            <person name="Morin E."/>
            <person name="Kohler A."/>
            <person name="Barry K."/>
            <person name="LaButti K."/>
            <person name="Morin E."/>
            <person name="Salamov A."/>
            <person name="Lipzen A."/>
            <person name="Mereny Z."/>
            <person name="Hegedus B."/>
            <person name="Baldrian P."/>
            <person name="Stursova M."/>
            <person name="Weitz H."/>
            <person name="Taylor A."/>
            <person name="Grigoriev I.V."/>
            <person name="Nagy L.G."/>
            <person name="Martin F."/>
            <person name="Kauserud H."/>
        </authorList>
    </citation>
    <scope>NUCLEOTIDE SEQUENCE</scope>
    <source>
        <strain evidence="1">CBHHK188m</strain>
    </source>
</reference>
<dbReference type="AlphaFoldDB" id="A0AAD7I1D1"/>
<evidence type="ECO:0000313" key="2">
    <source>
        <dbReference type="Proteomes" id="UP001215280"/>
    </source>
</evidence>